<name>A0A7Y3V573_CLOCO</name>
<dbReference type="RefSeq" id="WP_171302648.1">
    <property type="nucleotide sequence ID" value="NZ_JABFIF010000001.1"/>
</dbReference>
<dbReference type="EMBL" id="JABFIF010000001">
    <property type="protein sequence ID" value="NOH14898.1"/>
    <property type="molecule type" value="Genomic_DNA"/>
</dbReference>
<comment type="caution">
    <text evidence="1">The sequence shown here is derived from an EMBL/GenBank/DDBJ whole genome shotgun (WGS) entry which is preliminary data.</text>
</comment>
<evidence type="ECO:0000313" key="1">
    <source>
        <dbReference type="EMBL" id="NOH14898.1"/>
    </source>
</evidence>
<sequence>MNYFCRQTAFDRPTDIYIQNNTNEDFQLFKIDSQSGVLESRPPQLIRAGQSGYFRVDQTGLVGPSGIITYKVILYNMETYVSVYWSHPEGATSSEYYGYSSPFGAFYVIPSNNLDKNQKPKNQQVKVKDLITNEQNIENILVLNPTGHYQSITYTVQYGLAHTVL</sequence>
<proteinExistence type="predicted"/>
<organism evidence="1 2">
    <name type="scientific">Clostridium cochlearium</name>
    <dbReference type="NCBI Taxonomy" id="1494"/>
    <lineage>
        <taxon>Bacteria</taxon>
        <taxon>Bacillati</taxon>
        <taxon>Bacillota</taxon>
        <taxon>Clostridia</taxon>
        <taxon>Eubacteriales</taxon>
        <taxon>Clostridiaceae</taxon>
        <taxon>Clostridium</taxon>
    </lineage>
</organism>
<gene>
    <name evidence="1" type="ORF">HMJ28_00595</name>
</gene>
<reference evidence="1 2" key="1">
    <citation type="submission" date="2020-05" db="EMBL/GenBank/DDBJ databases">
        <title>Draft genome sequence of Clostridium cochlearium strain AGROS13 isolated from a sheep dairy farm in New Zealand.</title>
        <authorList>
            <person name="Gupta T.B."/>
            <person name="Jauregui R."/>
            <person name="Risson A.N."/>
            <person name="Brightwell G."/>
            <person name="Maclean P."/>
        </authorList>
    </citation>
    <scope>NUCLEOTIDE SEQUENCE [LARGE SCALE GENOMIC DNA]</scope>
    <source>
        <strain evidence="1 2">AGROS13</strain>
    </source>
</reference>
<dbReference type="AlphaFoldDB" id="A0A7Y3V573"/>
<accession>A0A7Y3V573</accession>
<dbReference type="Proteomes" id="UP000528432">
    <property type="component" value="Unassembled WGS sequence"/>
</dbReference>
<protein>
    <submittedName>
        <fullName evidence="1">Uncharacterized protein</fullName>
    </submittedName>
</protein>
<evidence type="ECO:0000313" key="2">
    <source>
        <dbReference type="Proteomes" id="UP000528432"/>
    </source>
</evidence>
<dbReference type="Gene3D" id="2.60.270.50">
    <property type="match status" value="1"/>
</dbReference>